<dbReference type="Gene3D" id="3.40.50.720">
    <property type="entry name" value="NAD(P)-binding Rossmann-like Domain"/>
    <property type="match status" value="1"/>
</dbReference>
<accession>A0A7W3LWR5</accession>
<dbReference type="RefSeq" id="WP_182847598.1">
    <property type="nucleotide sequence ID" value="NZ_BAAALP010000058.1"/>
</dbReference>
<feature type="domain" description="Saccharopine dehydrogenase NADP binding" evidence="1">
    <location>
        <begin position="5"/>
        <end position="94"/>
    </location>
</feature>
<dbReference type="PANTHER" id="PTHR43796">
    <property type="entry name" value="CARBOXYNORSPERMIDINE SYNTHASE"/>
    <property type="match status" value="1"/>
</dbReference>
<dbReference type="AlphaFoldDB" id="A0A7W3LWR5"/>
<dbReference type="PANTHER" id="PTHR43796:SF2">
    <property type="entry name" value="CARBOXYNORSPERMIDINE SYNTHASE"/>
    <property type="match status" value="1"/>
</dbReference>
<evidence type="ECO:0000259" key="1">
    <source>
        <dbReference type="Pfam" id="PF03435"/>
    </source>
</evidence>
<comment type="caution">
    <text evidence="2">The sequence shown here is derived from an EMBL/GenBank/DDBJ whole genome shotgun (WGS) entry which is preliminary data.</text>
</comment>
<dbReference type="Pfam" id="PF03435">
    <property type="entry name" value="Sacchrp_dh_NADP"/>
    <property type="match status" value="1"/>
</dbReference>
<dbReference type="InterPro" id="IPR036291">
    <property type="entry name" value="NAD(P)-bd_dom_sf"/>
</dbReference>
<gene>
    <name evidence="2" type="ORF">HNR61_007296</name>
</gene>
<reference evidence="2 3" key="1">
    <citation type="submission" date="2020-08" db="EMBL/GenBank/DDBJ databases">
        <title>Genomic Encyclopedia of Type Strains, Phase IV (KMG-IV): sequencing the most valuable type-strain genomes for metagenomic binning, comparative biology and taxonomic classification.</title>
        <authorList>
            <person name="Goeker M."/>
        </authorList>
    </citation>
    <scope>NUCLEOTIDE SEQUENCE [LARGE SCALE GENOMIC DNA]</scope>
    <source>
        <strain evidence="2 3">DSM 44197</strain>
    </source>
</reference>
<evidence type="ECO:0000313" key="3">
    <source>
        <dbReference type="Proteomes" id="UP000572680"/>
    </source>
</evidence>
<evidence type="ECO:0000313" key="2">
    <source>
        <dbReference type="EMBL" id="MBA8955620.1"/>
    </source>
</evidence>
<proteinExistence type="predicted"/>
<dbReference type="SUPFAM" id="SSF51735">
    <property type="entry name" value="NAD(P)-binding Rossmann-fold domains"/>
    <property type="match status" value="1"/>
</dbReference>
<dbReference type="Proteomes" id="UP000572680">
    <property type="component" value="Unassembled WGS sequence"/>
</dbReference>
<organism evidence="2 3">
    <name type="scientific">Actinomadura namibiensis</name>
    <dbReference type="NCBI Taxonomy" id="182080"/>
    <lineage>
        <taxon>Bacteria</taxon>
        <taxon>Bacillati</taxon>
        <taxon>Actinomycetota</taxon>
        <taxon>Actinomycetes</taxon>
        <taxon>Streptosporangiales</taxon>
        <taxon>Thermomonosporaceae</taxon>
        <taxon>Actinomadura</taxon>
    </lineage>
</organism>
<name>A0A7W3LWR5_ACTNM</name>
<dbReference type="InterPro" id="IPR005097">
    <property type="entry name" value="Sacchrp_dh_NADP-bd"/>
</dbReference>
<dbReference type="EMBL" id="JACJIA010000012">
    <property type="protein sequence ID" value="MBA8955620.1"/>
    <property type="molecule type" value="Genomic_DNA"/>
</dbReference>
<sequence length="317" mass="32939">MTGRVLVIGGYGAVGREAATALAGRFAVTVAGRHPERAAPVPGATALRLDLGDASALDAALDGADTVLMCVDRDNARVARACLERGVHYVDVTASHPVVAEIEGLESARATALLSVGLVPGVTNLLARMCADTGADAIDIAVLLGTGERHGAAALAWTLDAVAGIGPSWRARFPAPHGTRTVHRFPFSDQYTLPRTLGVARARTGLCLDSRALTALLPRARTPLRVPRVRAAVERVLARVHTGGDGFAVTATGGGRSVAFTGRRQSRATGLAAALAVERLPGLPPGVHHIEEVIDPRGYLAALTDYGFTLHDHYDAG</sequence>
<keyword evidence="3" id="KW-1185">Reference proteome</keyword>
<protein>
    <submittedName>
        <fullName evidence="2">NAD(P)-dependent dehydrogenase (Short-subunit alcohol dehydrogenase family)</fullName>
    </submittedName>
</protein>